<protein>
    <submittedName>
        <fullName evidence="1">Uncharacterized protein</fullName>
    </submittedName>
</protein>
<dbReference type="RefSeq" id="WP_246975561.1">
    <property type="nucleotide sequence ID" value="NZ_CP095398.1"/>
</dbReference>
<name>A0ABD5NXA9_9EURY</name>
<dbReference type="Proteomes" id="UP001595821">
    <property type="component" value="Unassembled WGS sequence"/>
</dbReference>
<dbReference type="EMBL" id="JBHSDJ010000014">
    <property type="protein sequence ID" value="MFC4246670.1"/>
    <property type="molecule type" value="Genomic_DNA"/>
</dbReference>
<dbReference type="AlphaFoldDB" id="A0ABD5NXA9"/>
<accession>A0ABD5NXA9</accession>
<reference evidence="1 2" key="1">
    <citation type="journal article" date="2014" name="Int. J. Syst. Evol. Microbiol.">
        <title>Complete genome sequence of Corynebacterium casei LMG S-19264T (=DSM 44701T), isolated from a smear-ripened cheese.</title>
        <authorList>
            <consortium name="US DOE Joint Genome Institute (JGI-PGF)"/>
            <person name="Walter F."/>
            <person name="Albersmeier A."/>
            <person name="Kalinowski J."/>
            <person name="Ruckert C."/>
        </authorList>
    </citation>
    <scope>NUCLEOTIDE SEQUENCE [LARGE SCALE GENOMIC DNA]</scope>
    <source>
        <strain evidence="1 2">IBRC-M 10912</strain>
    </source>
</reference>
<gene>
    <name evidence="1" type="ORF">ACFOZ7_06620</name>
</gene>
<proteinExistence type="predicted"/>
<sequence>MFSDQHAQDDLLIVMALARLAHDFRDADPQLADRAWWLAVEIAASHRLTPSEAVLRVE</sequence>
<dbReference type="GeneID" id="71856425"/>
<organism evidence="1 2">
    <name type="scientific">Natribaculum luteum</name>
    <dbReference type="NCBI Taxonomy" id="1586232"/>
    <lineage>
        <taxon>Archaea</taxon>
        <taxon>Methanobacteriati</taxon>
        <taxon>Methanobacteriota</taxon>
        <taxon>Stenosarchaea group</taxon>
        <taxon>Halobacteria</taxon>
        <taxon>Halobacteriales</taxon>
        <taxon>Natrialbaceae</taxon>
        <taxon>Natribaculum</taxon>
    </lineage>
</organism>
<comment type="caution">
    <text evidence="1">The sequence shown here is derived from an EMBL/GenBank/DDBJ whole genome shotgun (WGS) entry which is preliminary data.</text>
</comment>
<evidence type="ECO:0000313" key="1">
    <source>
        <dbReference type="EMBL" id="MFC4246670.1"/>
    </source>
</evidence>
<evidence type="ECO:0000313" key="2">
    <source>
        <dbReference type="Proteomes" id="UP001595821"/>
    </source>
</evidence>